<organism evidence="3 4">
    <name type="scientific">Deinococcus aluminii</name>
    <dbReference type="NCBI Taxonomy" id="1656885"/>
    <lineage>
        <taxon>Bacteria</taxon>
        <taxon>Thermotogati</taxon>
        <taxon>Deinococcota</taxon>
        <taxon>Deinococci</taxon>
        <taxon>Deinococcales</taxon>
        <taxon>Deinococcaceae</taxon>
        <taxon>Deinococcus</taxon>
    </lineage>
</organism>
<comment type="caution">
    <text evidence="3">The sequence shown here is derived from an EMBL/GenBank/DDBJ whole genome shotgun (WGS) entry which is preliminary data.</text>
</comment>
<proteinExistence type="predicted"/>
<dbReference type="Proteomes" id="UP001404956">
    <property type="component" value="Unassembled WGS sequence"/>
</dbReference>
<protein>
    <recommendedName>
        <fullName evidence="2">Helix-turn-helix domain-containing protein</fullName>
    </recommendedName>
</protein>
<feature type="region of interest" description="Disordered" evidence="1">
    <location>
        <begin position="425"/>
        <end position="448"/>
    </location>
</feature>
<evidence type="ECO:0000256" key="1">
    <source>
        <dbReference type="SAM" id="MobiDB-lite"/>
    </source>
</evidence>
<dbReference type="EMBL" id="BAABRV010000008">
    <property type="protein sequence ID" value="GAA5534615.1"/>
    <property type="molecule type" value="Genomic_DNA"/>
</dbReference>
<dbReference type="Pfam" id="PF12728">
    <property type="entry name" value="HTH_17"/>
    <property type="match status" value="1"/>
</dbReference>
<name>A0ABP9XGY5_9DEIO</name>
<evidence type="ECO:0000259" key="2">
    <source>
        <dbReference type="Pfam" id="PF12728"/>
    </source>
</evidence>
<reference evidence="3 4" key="1">
    <citation type="submission" date="2024-02" db="EMBL/GenBank/DDBJ databases">
        <title>Deinococcus aluminii NBRC 112889.</title>
        <authorList>
            <person name="Ichikawa N."/>
            <person name="Katano-Makiyama Y."/>
            <person name="Hidaka K."/>
        </authorList>
    </citation>
    <scope>NUCLEOTIDE SEQUENCE [LARGE SCALE GENOMIC DNA]</scope>
    <source>
        <strain evidence="3 4">NBRC 112889</strain>
    </source>
</reference>
<sequence>MTASPVSNHPILFRLSGTAFSCFSEGGMFRFIPVHAASCRIGWARVGHAQGYFSLTSLCCVALSLQPLTTGATTNLGIGLAEPEPLSTFRRNALSDVPAGGGELCDLMPDNGHEAIRLEVGPNTLPGLLIRDIRDCLKYQGEKLQALFNAVEDELVTSFDGRVRRIQHFRRLQLNLEPSEPREVERGLPMANLQAASLLYLASDCFLFRKPATQKFFFRKPAIQKFSHVEARLSSPYLLVHLQRCIPLMDDVPPGQSVIKCRISAFSIAPQQPVPSHEFSNGISIADVDVQEVGKKRVALIGVEDYHFARALAYEFDWAQDFHFSFRYVSPLLEIPFGVITGKCVLVACLNDKLTGKNRVRCVHFRALPHRWITDLLYSNGTRDTVRCRKAWRGIRGPPVRQAEARRGVHPPRSAPLRTASRNAQMGIPSPLTTPGGRMTTVPDTTPRTCQPEAAQKMLGVGRGTIYELIRTGQLRSIRVGRKILIPLSAIEEFLNGSFESGGK</sequence>
<evidence type="ECO:0000313" key="4">
    <source>
        <dbReference type="Proteomes" id="UP001404956"/>
    </source>
</evidence>
<gene>
    <name evidence="3" type="ORF">Dalu01_03026</name>
</gene>
<evidence type="ECO:0000313" key="3">
    <source>
        <dbReference type="EMBL" id="GAA5534615.1"/>
    </source>
</evidence>
<dbReference type="NCBIfam" id="TIGR01764">
    <property type="entry name" value="excise"/>
    <property type="match status" value="1"/>
</dbReference>
<dbReference type="InterPro" id="IPR041657">
    <property type="entry name" value="HTH_17"/>
</dbReference>
<accession>A0ABP9XGY5</accession>
<keyword evidence="4" id="KW-1185">Reference proteome</keyword>
<dbReference type="InterPro" id="IPR010093">
    <property type="entry name" value="SinI_DNA-bd"/>
</dbReference>
<feature type="domain" description="Helix-turn-helix" evidence="2">
    <location>
        <begin position="453"/>
        <end position="496"/>
    </location>
</feature>